<comment type="caution">
    <text evidence="3">The sequence shown here is derived from an EMBL/GenBank/DDBJ whole genome shotgun (WGS) entry which is preliminary data.</text>
</comment>
<evidence type="ECO:0000313" key="3">
    <source>
        <dbReference type="EMBL" id="THE63633.1"/>
    </source>
</evidence>
<accession>A0A4S3TK62</accession>
<protein>
    <submittedName>
        <fullName evidence="3">LLM class flavin-dependent oxidoreductase</fullName>
    </submittedName>
</protein>
<dbReference type="InterPro" id="IPR036661">
    <property type="entry name" value="Luciferase-like_sf"/>
</dbReference>
<evidence type="ECO:0000259" key="2">
    <source>
        <dbReference type="Pfam" id="PF00296"/>
    </source>
</evidence>
<dbReference type="Proteomes" id="UP000318864">
    <property type="component" value="Unassembled WGS sequence"/>
</dbReference>
<dbReference type="GO" id="GO:0016705">
    <property type="term" value="F:oxidoreductase activity, acting on paired donors, with incorporation or reduction of molecular oxygen"/>
    <property type="evidence" value="ECO:0007669"/>
    <property type="project" value="InterPro"/>
</dbReference>
<keyword evidence="1" id="KW-0560">Oxidoreductase</keyword>
<name>A0A4S3TK62_9EURY</name>
<gene>
    <name evidence="3" type="ORF">D8Y22_17620</name>
</gene>
<dbReference type="EMBL" id="RBZW01000058">
    <property type="protein sequence ID" value="THE63633.1"/>
    <property type="molecule type" value="Genomic_DNA"/>
</dbReference>
<dbReference type="InterPro" id="IPR011251">
    <property type="entry name" value="Luciferase-like_dom"/>
</dbReference>
<proteinExistence type="predicted"/>
<dbReference type="RefSeq" id="WP_141465980.1">
    <property type="nucleotide sequence ID" value="NZ_RBZW01000058.1"/>
</dbReference>
<dbReference type="AlphaFoldDB" id="A0A4S3TK62"/>
<sequence length="240" mass="26145">MVEIRHKLVSELHGPNDLVEYAQLTEQSNLAFANVSDHFHPWLPEQGESRWSGTSSGRSLRRPTISHHGEYYTVENAKLYTLPDELPEIGIAADGPKTARKAGEIGDGLITVVPDEGLVDAFESSADAEDAPIYGEATVCYAEDDAEAIETVADLWPQEVLPSSLLWDLPTPAHFAEATQAVARADIAETAPCGPDPEAHIEAIQAYVDAGFDMVAIHQVGSRQAEFLEFYEEAVLPSFD</sequence>
<dbReference type="PANTHER" id="PTHR43244">
    <property type="match status" value="1"/>
</dbReference>
<dbReference type="SUPFAM" id="SSF51679">
    <property type="entry name" value="Bacterial luciferase-like"/>
    <property type="match status" value="1"/>
</dbReference>
<dbReference type="PANTHER" id="PTHR43244:SF1">
    <property type="entry name" value="5,10-METHYLENETETRAHYDROMETHANOPTERIN REDUCTASE"/>
    <property type="match status" value="1"/>
</dbReference>
<keyword evidence="4" id="KW-1185">Reference proteome</keyword>
<reference evidence="3 4" key="1">
    <citation type="submission" date="2018-10" db="EMBL/GenBank/DDBJ databases">
        <title>Natronolimnobius sp. XQ-INN 246 isolated from Inner Mongolia Autonomous Region of China.</title>
        <authorList>
            <person name="Xue Q."/>
        </authorList>
    </citation>
    <scope>NUCLEOTIDE SEQUENCE [LARGE SCALE GENOMIC DNA]</scope>
    <source>
        <strain evidence="3 4">XQ-INN 246</strain>
    </source>
</reference>
<dbReference type="InterPro" id="IPR050564">
    <property type="entry name" value="F420-G6PD/mer"/>
</dbReference>
<feature type="domain" description="Luciferase-like" evidence="2">
    <location>
        <begin position="60"/>
        <end position="213"/>
    </location>
</feature>
<dbReference type="OrthoDB" id="7684at2157"/>
<organism evidence="3 4">
    <name type="scientific">Salinadaptatus halalkaliphilus</name>
    <dbReference type="NCBI Taxonomy" id="2419781"/>
    <lineage>
        <taxon>Archaea</taxon>
        <taxon>Methanobacteriati</taxon>
        <taxon>Methanobacteriota</taxon>
        <taxon>Stenosarchaea group</taxon>
        <taxon>Halobacteria</taxon>
        <taxon>Halobacteriales</taxon>
        <taxon>Natrialbaceae</taxon>
        <taxon>Salinadaptatus</taxon>
    </lineage>
</organism>
<dbReference type="Pfam" id="PF00296">
    <property type="entry name" value="Bac_luciferase"/>
    <property type="match status" value="1"/>
</dbReference>
<evidence type="ECO:0000313" key="4">
    <source>
        <dbReference type="Proteomes" id="UP000318864"/>
    </source>
</evidence>
<dbReference type="CDD" id="cd01097">
    <property type="entry name" value="Tetrahydromethanopterin_reductase"/>
    <property type="match status" value="1"/>
</dbReference>
<evidence type="ECO:0000256" key="1">
    <source>
        <dbReference type="ARBA" id="ARBA00023002"/>
    </source>
</evidence>
<dbReference type="Gene3D" id="3.20.20.30">
    <property type="entry name" value="Luciferase-like domain"/>
    <property type="match status" value="1"/>
</dbReference>